<sequence>MQHFLANQVKASLNPRGFHFEESMQHSDSANNAHYTPQQEAN</sequence>
<organism evidence="2 3">
    <name type="scientific">Gleimia coleocanis DSM 15436</name>
    <dbReference type="NCBI Taxonomy" id="525245"/>
    <lineage>
        <taxon>Bacteria</taxon>
        <taxon>Bacillati</taxon>
        <taxon>Actinomycetota</taxon>
        <taxon>Actinomycetes</taxon>
        <taxon>Actinomycetales</taxon>
        <taxon>Actinomycetaceae</taxon>
        <taxon>Gleimia</taxon>
    </lineage>
</organism>
<dbReference type="STRING" id="525245.HMPREF0044_1268"/>
<dbReference type="AlphaFoldDB" id="C0W1H8"/>
<protein>
    <submittedName>
        <fullName evidence="2">Uncharacterized protein</fullName>
    </submittedName>
</protein>
<accession>C0W1H8</accession>
<name>C0W1H8_9ACTO</name>
<comment type="caution">
    <text evidence="2">The sequence shown here is derived from an EMBL/GenBank/DDBJ whole genome shotgun (WGS) entry which is preliminary data.</text>
</comment>
<dbReference type="Proteomes" id="UP000010301">
    <property type="component" value="Unassembled WGS sequence"/>
</dbReference>
<evidence type="ECO:0000256" key="1">
    <source>
        <dbReference type="SAM" id="MobiDB-lite"/>
    </source>
</evidence>
<feature type="compositionally biased region" description="Polar residues" evidence="1">
    <location>
        <begin position="26"/>
        <end position="42"/>
    </location>
</feature>
<dbReference type="EMBL" id="ACFG01000034">
    <property type="protein sequence ID" value="EEH63344.1"/>
    <property type="molecule type" value="Genomic_DNA"/>
</dbReference>
<feature type="region of interest" description="Disordered" evidence="1">
    <location>
        <begin position="22"/>
        <end position="42"/>
    </location>
</feature>
<proteinExistence type="predicted"/>
<reference evidence="2 3" key="1">
    <citation type="submission" date="2009-01" db="EMBL/GenBank/DDBJ databases">
        <authorList>
            <person name="Qin X."/>
            <person name="Bachman B."/>
            <person name="Battles P."/>
            <person name="Bell A."/>
            <person name="Bess C."/>
            <person name="Bickham C."/>
            <person name="Chaboub L."/>
            <person name="Chen D."/>
            <person name="Coyle M."/>
            <person name="Deiros D.R."/>
            <person name="Dinh H."/>
            <person name="Forbes L."/>
            <person name="Fowler G."/>
            <person name="Francisco L."/>
            <person name="Fu Q."/>
            <person name="Gubbala S."/>
            <person name="Hale W."/>
            <person name="Han Y."/>
            <person name="Hemphill L."/>
            <person name="Highlander S.K."/>
            <person name="Hirani K."/>
            <person name="Hogues M."/>
            <person name="Jackson L."/>
            <person name="Jakkamsetti A."/>
            <person name="Javaid M."/>
            <person name="Jiang H."/>
            <person name="Korchina V."/>
            <person name="Kovar C."/>
            <person name="Lara F."/>
            <person name="Lee S."/>
            <person name="Mata R."/>
            <person name="Mathew T."/>
            <person name="Moen C."/>
            <person name="Morales K."/>
            <person name="Munidasa M."/>
            <person name="Nazareth L."/>
            <person name="Ngo R."/>
            <person name="Nguyen L."/>
            <person name="Okwuonu G."/>
            <person name="Ongeri F."/>
            <person name="Patil S."/>
            <person name="Petrosino J."/>
            <person name="Pham C."/>
            <person name="Pham P."/>
            <person name="Pu L.-L."/>
            <person name="Puazo M."/>
            <person name="Raj R."/>
            <person name="Reid J."/>
            <person name="Rouhana J."/>
            <person name="Saada N."/>
            <person name="Shang Y."/>
            <person name="Simmons D."/>
            <person name="Thornton R."/>
            <person name="Warren J."/>
            <person name="Weissenberger G."/>
            <person name="Zhang J."/>
            <person name="Zhang L."/>
            <person name="Zhou C."/>
            <person name="Zhu D."/>
            <person name="Muzny D."/>
            <person name="Worley K."/>
            <person name="Gibbs R."/>
        </authorList>
    </citation>
    <scope>NUCLEOTIDE SEQUENCE [LARGE SCALE GENOMIC DNA]</scope>
    <source>
        <strain evidence="2 3">DSM 15436</strain>
    </source>
</reference>
<evidence type="ECO:0000313" key="2">
    <source>
        <dbReference type="EMBL" id="EEH63344.1"/>
    </source>
</evidence>
<evidence type="ECO:0000313" key="3">
    <source>
        <dbReference type="Proteomes" id="UP000010301"/>
    </source>
</evidence>
<keyword evidence="3" id="KW-1185">Reference proteome</keyword>
<gene>
    <name evidence="2" type="ORF">HMPREF0044_1268</name>
</gene>
<dbReference type="HOGENOM" id="CLU_3245894_0_0_11"/>